<comment type="caution">
    <text evidence="1">The sequence shown here is derived from an EMBL/GenBank/DDBJ whole genome shotgun (WGS) entry which is preliminary data.</text>
</comment>
<dbReference type="HOGENOM" id="CLU_2361170_0_0_1"/>
<protein>
    <submittedName>
        <fullName evidence="1">Uncharacterized protein</fullName>
    </submittedName>
</protein>
<evidence type="ECO:0000313" key="1">
    <source>
        <dbReference type="EMBL" id="ELU35851.1"/>
    </source>
</evidence>
<sequence>MRIQHRGDTRTVGSGLFVRLALRQTQQIAKPPLLPLVGPSRITIYGRKVPMKRPAPLVSPRVNDLYAVSAFSDLGDPCEMLTIYGTHCPSVIDSWL</sequence>
<dbReference type="AlphaFoldDB" id="L8WCG4"/>
<evidence type="ECO:0000313" key="2">
    <source>
        <dbReference type="Proteomes" id="UP000011668"/>
    </source>
</evidence>
<name>L8WCG4_THACA</name>
<proteinExistence type="predicted"/>
<gene>
    <name evidence="1" type="ORF">AG1IA_10119</name>
</gene>
<dbReference type="Proteomes" id="UP000011668">
    <property type="component" value="Unassembled WGS sequence"/>
</dbReference>
<accession>L8WCG4</accession>
<dbReference type="EMBL" id="AFRT01005105">
    <property type="protein sequence ID" value="ELU35851.1"/>
    <property type="molecule type" value="Genomic_DNA"/>
</dbReference>
<organism evidence="1 2">
    <name type="scientific">Thanatephorus cucumeris (strain AG1-IA)</name>
    <name type="common">Rice sheath blight fungus</name>
    <name type="synonym">Rhizoctonia solani</name>
    <dbReference type="NCBI Taxonomy" id="983506"/>
    <lineage>
        <taxon>Eukaryota</taxon>
        <taxon>Fungi</taxon>
        <taxon>Dikarya</taxon>
        <taxon>Basidiomycota</taxon>
        <taxon>Agaricomycotina</taxon>
        <taxon>Agaricomycetes</taxon>
        <taxon>Cantharellales</taxon>
        <taxon>Ceratobasidiaceae</taxon>
        <taxon>Rhizoctonia</taxon>
        <taxon>Rhizoctonia solani AG-1</taxon>
    </lineage>
</organism>
<keyword evidence="2" id="KW-1185">Reference proteome</keyword>
<reference evidence="1 2" key="1">
    <citation type="journal article" date="2013" name="Nat. Commun.">
        <title>The evolution and pathogenic mechanisms of the rice sheath blight pathogen.</title>
        <authorList>
            <person name="Zheng A."/>
            <person name="Lin R."/>
            <person name="Xu L."/>
            <person name="Qin P."/>
            <person name="Tang C."/>
            <person name="Ai P."/>
            <person name="Zhang D."/>
            <person name="Liu Y."/>
            <person name="Sun Z."/>
            <person name="Feng H."/>
            <person name="Wang Y."/>
            <person name="Chen Y."/>
            <person name="Liang X."/>
            <person name="Fu R."/>
            <person name="Li Q."/>
            <person name="Zhang J."/>
            <person name="Yu X."/>
            <person name="Xie Z."/>
            <person name="Ding L."/>
            <person name="Guan P."/>
            <person name="Tang J."/>
            <person name="Liang Y."/>
            <person name="Wang S."/>
            <person name="Deng Q."/>
            <person name="Li S."/>
            <person name="Zhu J."/>
            <person name="Wang L."/>
            <person name="Liu H."/>
            <person name="Li P."/>
        </authorList>
    </citation>
    <scope>NUCLEOTIDE SEQUENCE [LARGE SCALE GENOMIC DNA]</scope>
    <source>
        <strain evidence="2">AG-1 IA</strain>
    </source>
</reference>